<dbReference type="GO" id="GO:0007004">
    <property type="term" value="P:telomere maintenance via telomerase"/>
    <property type="evidence" value="ECO:0007669"/>
    <property type="project" value="TreeGrafter"/>
</dbReference>
<feature type="region of interest" description="Disordered" evidence="20">
    <location>
        <begin position="758"/>
        <end position="785"/>
    </location>
</feature>
<feature type="coiled-coil region" evidence="19">
    <location>
        <begin position="920"/>
        <end position="1050"/>
    </location>
</feature>
<evidence type="ECO:0000256" key="10">
    <source>
        <dbReference type="ARBA" id="ARBA00022801"/>
    </source>
</evidence>
<evidence type="ECO:0000256" key="15">
    <source>
        <dbReference type="ARBA" id="ARBA00023204"/>
    </source>
</evidence>
<dbReference type="GO" id="GO:0003691">
    <property type="term" value="F:double-stranded telomeric DNA binding"/>
    <property type="evidence" value="ECO:0007669"/>
    <property type="project" value="TreeGrafter"/>
</dbReference>
<dbReference type="GO" id="GO:0000794">
    <property type="term" value="C:condensed nuclear chromosome"/>
    <property type="evidence" value="ECO:0007669"/>
    <property type="project" value="TreeGrafter"/>
</dbReference>
<feature type="domain" description="Rad50/SbcC-type AAA" evidence="21">
    <location>
        <begin position="6"/>
        <end position="254"/>
    </location>
</feature>
<evidence type="ECO:0000256" key="1">
    <source>
        <dbReference type="ARBA" id="ARBA00001947"/>
    </source>
</evidence>
<dbReference type="InterPro" id="IPR027417">
    <property type="entry name" value="P-loop_NTPase"/>
</dbReference>
<keyword evidence="16" id="KW-0539">Nucleus</keyword>
<dbReference type="GO" id="GO:0046872">
    <property type="term" value="F:metal ion binding"/>
    <property type="evidence" value="ECO:0007669"/>
    <property type="project" value="UniProtKB-KW"/>
</dbReference>
<keyword evidence="14 19" id="KW-0175">Coiled coil</keyword>
<comment type="similarity">
    <text evidence="4">Belongs to the SMC family. RAD50 subfamily.</text>
</comment>
<dbReference type="GO" id="GO:0070192">
    <property type="term" value="P:chromosome organization involved in meiotic cell cycle"/>
    <property type="evidence" value="ECO:0007669"/>
    <property type="project" value="TreeGrafter"/>
</dbReference>
<dbReference type="GO" id="GO:0043047">
    <property type="term" value="F:single-stranded telomeric DNA binding"/>
    <property type="evidence" value="ECO:0007669"/>
    <property type="project" value="TreeGrafter"/>
</dbReference>
<evidence type="ECO:0000256" key="5">
    <source>
        <dbReference type="ARBA" id="ARBA00017893"/>
    </source>
</evidence>
<dbReference type="Gene3D" id="1.10.287.1490">
    <property type="match status" value="1"/>
</dbReference>
<dbReference type="GO" id="GO:0030870">
    <property type="term" value="C:Mre11 complex"/>
    <property type="evidence" value="ECO:0007669"/>
    <property type="project" value="InterPro"/>
</dbReference>
<evidence type="ECO:0000256" key="3">
    <source>
        <dbReference type="ARBA" id="ARBA00004286"/>
    </source>
</evidence>
<keyword evidence="8" id="KW-0547">Nucleotide-binding</keyword>
<dbReference type="GO" id="GO:0000722">
    <property type="term" value="P:telomere maintenance via recombination"/>
    <property type="evidence" value="ECO:0007669"/>
    <property type="project" value="TreeGrafter"/>
</dbReference>
<dbReference type="Pfam" id="PF13476">
    <property type="entry name" value="AAA_23"/>
    <property type="match status" value="1"/>
</dbReference>
<keyword evidence="10" id="KW-0378">Hydrolase</keyword>
<comment type="subcellular location">
    <subcellularLocation>
        <location evidence="3">Chromosome</location>
    </subcellularLocation>
    <subcellularLocation>
        <location evidence="2">Nucleus</location>
    </subcellularLocation>
</comment>
<dbReference type="PANTHER" id="PTHR18867:SF12">
    <property type="entry name" value="DNA REPAIR PROTEIN RAD50"/>
    <property type="match status" value="1"/>
</dbReference>
<evidence type="ECO:0000256" key="12">
    <source>
        <dbReference type="ARBA" id="ARBA00022840"/>
    </source>
</evidence>
<evidence type="ECO:0000256" key="19">
    <source>
        <dbReference type="SAM" id="Coils"/>
    </source>
</evidence>
<name>A0A516AGB8_LINPO</name>
<feature type="coiled-coil region" evidence="19">
    <location>
        <begin position="525"/>
        <end position="626"/>
    </location>
</feature>
<evidence type="ECO:0000256" key="18">
    <source>
        <dbReference type="ARBA" id="ARBA00049360"/>
    </source>
</evidence>
<evidence type="ECO:0000256" key="20">
    <source>
        <dbReference type="SAM" id="MobiDB-lite"/>
    </source>
</evidence>
<protein>
    <recommendedName>
        <fullName evidence="5">DNA repair protein RAD50</fullName>
    </recommendedName>
</protein>
<evidence type="ECO:0000256" key="6">
    <source>
        <dbReference type="ARBA" id="ARBA00022454"/>
    </source>
</evidence>
<organism evidence="22">
    <name type="scientific">Lingulaulax polyedra</name>
    <name type="common">Dinoflagellate</name>
    <name type="synonym">Lingulodinium polyedra</name>
    <dbReference type="NCBI Taxonomy" id="160621"/>
    <lineage>
        <taxon>Eukaryota</taxon>
        <taxon>Sar</taxon>
        <taxon>Alveolata</taxon>
        <taxon>Dinophyceae</taxon>
        <taxon>Gonyaulacales</taxon>
        <taxon>Lingulodiniaceae</taxon>
        <taxon>Lingulaulax</taxon>
    </lineage>
</organism>
<reference evidence="22" key="1">
    <citation type="journal article" date="2019" name="Microorganisms">
        <title>DNA Damage Response Pathways in Dinoflagellates.</title>
        <authorList>
            <person name="Li C."/>
            <person name="Wong J."/>
        </authorList>
    </citation>
    <scope>NUCLEOTIDE SEQUENCE</scope>
</reference>
<keyword evidence="6" id="KW-0158">Chromosome</keyword>
<feature type="coiled-coil region" evidence="19">
    <location>
        <begin position="234"/>
        <end position="275"/>
    </location>
</feature>
<evidence type="ECO:0000256" key="8">
    <source>
        <dbReference type="ARBA" id="ARBA00022741"/>
    </source>
</evidence>
<evidence type="ECO:0000256" key="9">
    <source>
        <dbReference type="ARBA" id="ARBA00022763"/>
    </source>
</evidence>
<feature type="compositionally biased region" description="Basic and acidic residues" evidence="20">
    <location>
        <begin position="765"/>
        <end position="785"/>
    </location>
</feature>
<keyword evidence="11" id="KW-0862">Zinc</keyword>
<dbReference type="InterPro" id="IPR004584">
    <property type="entry name" value="Rad50_eukaryotes"/>
</dbReference>
<dbReference type="FunFam" id="3.40.50.300:FF:000593">
    <property type="entry name" value="DNA repair protein RAD50"/>
    <property type="match status" value="1"/>
</dbReference>
<keyword evidence="9" id="KW-0227">DNA damage</keyword>
<keyword evidence="12" id="KW-0067">ATP-binding</keyword>
<evidence type="ECO:0000256" key="16">
    <source>
        <dbReference type="ARBA" id="ARBA00023242"/>
    </source>
</evidence>
<evidence type="ECO:0000256" key="11">
    <source>
        <dbReference type="ARBA" id="ARBA00022833"/>
    </source>
</evidence>
<evidence type="ECO:0000256" key="14">
    <source>
        <dbReference type="ARBA" id="ARBA00023054"/>
    </source>
</evidence>
<dbReference type="PANTHER" id="PTHR18867">
    <property type="entry name" value="RAD50"/>
    <property type="match status" value="1"/>
</dbReference>
<evidence type="ECO:0000256" key="7">
    <source>
        <dbReference type="ARBA" id="ARBA00022723"/>
    </source>
</evidence>
<dbReference type="EMBL" id="MN125893">
    <property type="protein sequence ID" value="QDO16360.1"/>
    <property type="molecule type" value="mRNA"/>
</dbReference>
<dbReference type="NCBIfam" id="TIGR00606">
    <property type="entry name" value="rad50"/>
    <property type="match status" value="1"/>
</dbReference>
<evidence type="ECO:0000256" key="17">
    <source>
        <dbReference type="ARBA" id="ARBA00023254"/>
    </source>
</evidence>
<evidence type="ECO:0000256" key="4">
    <source>
        <dbReference type="ARBA" id="ARBA00009439"/>
    </source>
</evidence>
<dbReference type="GO" id="GO:0016887">
    <property type="term" value="F:ATP hydrolysis activity"/>
    <property type="evidence" value="ECO:0007669"/>
    <property type="project" value="InterPro"/>
</dbReference>
<dbReference type="GO" id="GO:0051880">
    <property type="term" value="F:G-quadruplex DNA binding"/>
    <property type="evidence" value="ECO:0007669"/>
    <property type="project" value="TreeGrafter"/>
</dbReference>
<keyword evidence="17" id="KW-0469">Meiosis</keyword>
<sequence>MTTISKLGIQGIRSFDHERLEVLDFEKPVTLIVGPNGSGKTTIIECLKMASCGQLPPNSKLGHGFVHDPQVARLPEVKAQIRMLFKTGVMPKDKEICAIRSFQLTNRRVAGRVRPTFKALESVLRTMAEDGSKASLSHKCVDMDTQVPDLMGVSRAVLENVIFCHQEDSSWPLQEASAVKKRFDDIFGATRYTQALRNIKELQKDWTKVTRDRRAEADLSQAHLDQATKLAGQKEERARAVEEISMKLRELDEQVAAANEALQKAELELAQYDSCGVRIAELRSLFGRCERDRQEVARNMEERGHDIYRESHDELQQQAKQFAERVLPESEQKVRQAKAALATGEVECRTAIDGARRLREDMGETVAAAELLASRRAELASRLQKAKEPSVAAMRARLDALVAEFGRAEREQRQRDAAAEEALAAAERAFHEATLEASRNESRAEDATAIIRRLEEEAKTLARAVPDLDSLVRTMRENEAALGAEGSDARLRRLEARQEEIGRRRHDLQYSISRKSSEVAQLEAQSDAHVEVDALRRRLREAEGEMNKKHSDLRPRLVGLLGQMPESAEAEAKVLTELQQTDEQMKQQRQKCQEAQHRHSTMAARTGSAEAELRRLREEEARLAAELGVPSLPAGVAGAGSGVGATDFPARLAAQREQVELARKDLAMTESAKHMYEKFREKSRAKNACQFCRRCFMTPTDLSTFEDSVERLIVKIPAFLEESHRRLGDAQEELSRLDAQRPKWERLALLRQAELPRLQKQGSAHAEEERAAHAALEPEERERRRLEERAQELQELRAEASALQRGARSVEELRAGVRAKEARLLGANSKVSLQAERDQLRTLQEQLGELGREEDAVRTQRDLLAKQQEQLRTQLAEQKGRLQLLQAQVARRGDVDSELAARQADLRECSEASKRAGDAAKAAGSRCQKLREERAELAARFRRDLDMRDAEVRNLQREVDTLSEMSRSIEVMRGRVENADVLKARLAAADEAARAAEREVEGLRARLETEEERRRKRQEVRECLAANLRLKGLEAEAQRHEAEITELLKDLGGRDLEALRRGTEAARAQGLELQKQRSFREGELAQTRESVRALEAELTGPLYAGVEQRHREAIIKHESAALAARDLGRYHAALDKALMKFHAMKMAEINKTIKELWQRVYRGRDIDYVAIRSDTDESEGQEASAGLPAETAGAGRSARSYNYRVVMVCGDAEMDMRGRCSAGQRVLCSLIIRLALADSFCVNCGVLALDEPTTNLDGANIRGLAEALSGLIEARRQHSRFQLILITHDEAFVDHLCQLQVADWYYHIHKDDQGCSKIERRDMRFLGG</sequence>
<comment type="catalytic activity">
    <reaction evidence="18">
        <text>ATP + H2O = ADP + phosphate + H(+)</text>
        <dbReference type="Rhea" id="RHEA:13065"/>
        <dbReference type="ChEBI" id="CHEBI:15377"/>
        <dbReference type="ChEBI" id="CHEBI:15378"/>
        <dbReference type="ChEBI" id="CHEBI:30616"/>
        <dbReference type="ChEBI" id="CHEBI:43474"/>
        <dbReference type="ChEBI" id="CHEBI:456216"/>
    </reaction>
</comment>
<proteinExistence type="evidence at transcript level"/>
<dbReference type="Gene3D" id="3.40.50.300">
    <property type="entry name" value="P-loop containing nucleotide triphosphate hydrolases"/>
    <property type="match status" value="2"/>
</dbReference>
<dbReference type="GO" id="GO:0006302">
    <property type="term" value="P:double-strand break repair"/>
    <property type="evidence" value="ECO:0007669"/>
    <property type="project" value="InterPro"/>
</dbReference>
<dbReference type="SUPFAM" id="SSF52540">
    <property type="entry name" value="P-loop containing nucleoside triphosphate hydrolases"/>
    <property type="match status" value="1"/>
</dbReference>
<feature type="coiled-coil region" evidence="19">
    <location>
        <begin position="391"/>
        <end position="464"/>
    </location>
</feature>
<keyword evidence="15" id="KW-0234">DNA repair</keyword>
<evidence type="ECO:0000259" key="21">
    <source>
        <dbReference type="Pfam" id="PF13476"/>
    </source>
</evidence>
<comment type="cofactor">
    <cofactor evidence="1">
        <name>Zn(2+)</name>
        <dbReference type="ChEBI" id="CHEBI:29105"/>
    </cofactor>
</comment>
<evidence type="ECO:0000256" key="2">
    <source>
        <dbReference type="ARBA" id="ARBA00004123"/>
    </source>
</evidence>
<dbReference type="GO" id="GO:0005524">
    <property type="term" value="F:ATP binding"/>
    <property type="evidence" value="ECO:0007669"/>
    <property type="project" value="UniProtKB-KW"/>
</dbReference>
<accession>A0A516AGB8</accession>
<keyword evidence="7" id="KW-0479">Metal-binding</keyword>
<dbReference type="InterPro" id="IPR038729">
    <property type="entry name" value="Rad50/SbcC_AAA"/>
</dbReference>
<evidence type="ECO:0000313" key="22">
    <source>
        <dbReference type="EMBL" id="QDO16360.1"/>
    </source>
</evidence>
<keyword evidence="13" id="KW-0460">Magnesium</keyword>
<evidence type="ECO:0000256" key="13">
    <source>
        <dbReference type="ARBA" id="ARBA00022842"/>
    </source>
</evidence>